<dbReference type="Pfam" id="PF17240">
    <property type="entry name" value="DUF5313"/>
    <property type="match status" value="1"/>
</dbReference>
<dbReference type="InterPro" id="IPR035197">
    <property type="entry name" value="DUF5313"/>
</dbReference>
<evidence type="ECO:0008006" key="4">
    <source>
        <dbReference type="Google" id="ProtNLM"/>
    </source>
</evidence>
<evidence type="ECO:0000256" key="1">
    <source>
        <dbReference type="SAM" id="Phobius"/>
    </source>
</evidence>
<organism evidence="2 3">
    <name type="scientific">Gordonia insulae</name>
    <dbReference type="NCBI Taxonomy" id="2420509"/>
    <lineage>
        <taxon>Bacteria</taxon>
        <taxon>Bacillati</taxon>
        <taxon>Actinomycetota</taxon>
        <taxon>Actinomycetes</taxon>
        <taxon>Mycobacteriales</taxon>
        <taxon>Gordoniaceae</taxon>
        <taxon>Gordonia</taxon>
    </lineage>
</organism>
<evidence type="ECO:0000313" key="2">
    <source>
        <dbReference type="EMBL" id="AZG48552.1"/>
    </source>
</evidence>
<keyword evidence="3" id="KW-1185">Reference proteome</keyword>
<keyword evidence="1" id="KW-0472">Membrane</keyword>
<dbReference type="Proteomes" id="UP000271469">
    <property type="component" value="Chromosome"/>
</dbReference>
<dbReference type="OrthoDB" id="5195204at2"/>
<feature type="transmembrane region" description="Helical" evidence="1">
    <location>
        <begin position="41"/>
        <end position="58"/>
    </location>
</feature>
<keyword evidence="1" id="KW-1133">Transmembrane helix</keyword>
<dbReference type="AlphaFoldDB" id="A0A3G8JVE9"/>
<dbReference type="KEGG" id="gom:D7316_05169"/>
<evidence type="ECO:0000313" key="3">
    <source>
        <dbReference type="Proteomes" id="UP000271469"/>
    </source>
</evidence>
<name>A0A3G8JVE9_9ACTN</name>
<gene>
    <name evidence="2" type="ORF">D7316_05169</name>
</gene>
<keyword evidence="1" id="KW-0812">Transmembrane</keyword>
<protein>
    <recommendedName>
        <fullName evidence="4">DUF5313 domain-containing protein</fullName>
    </recommendedName>
</protein>
<proteinExistence type="predicted"/>
<dbReference type="RefSeq" id="WP_124710741.1">
    <property type="nucleotide sequence ID" value="NZ_CP033972.1"/>
</dbReference>
<dbReference type="EMBL" id="CP033972">
    <property type="protein sequence ID" value="AZG48552.1"/>
    <property type="molecule type" value="Genomic_DNA"/>
</dbReference>
<accession>A0A3G8JVE9</accession>
<feature type="transmembrane region" description="Helical" evidence="1">
    <location>
        <begin position="64"/>
        <end position="85"/>
    </location>
</feature>
<sequence>MSDTRPDLLQRLRYLAGTPLPESMREWVRHDVTGPGHLRRYLIRGVVPVIPILVVFAFIPGPPIVRICMILLLLLPLIYFQIALIKIYRRHLLLTNGLDPELLNSKRDKRRATTRSDYENIYRKP</sequence>
<reference evidence="2 3" key="1">
    <citation type="submission" date="2018-11" db="EMBL/GenBank/DDBJ databases">
        <title>Gordonia insulae sp. nov., isolated from an island soil.</title>
        <authorList>
            <person name="Kim Y.S."/>
            <person name="Kim S.B."/>
        </authorList>
    </citation>
    <scope>NUCLEOTIDE SEQUENCE [LARGE SCALE GENOMIC DNA]</scope>
    <source>
        <strain evidence="2 3">MMS17-SY073</strain>
    </source>
</reference>